<dbReference type="RefSeq" id="WP_376834873.1">
    <property type="nucleotide sequence ID" value="NZ_JBHLSW010000003.1"/>
</dbReference>
<protein>
    <recommendedName>
        <fullName evidence="4">Bacterial pre-peptidase C-terminal domain family</fullName>
    </recommendedName>
</protein>
<sequence>MFFRIACASMALALFAGGAHAQSALQDQVVQNGRLQTSDPQFDGSFYDCYAIDAQAGDTWTVTMQSEDFDSYLAIGSGSGCGATALNVFGTNDDGEGLGLDSRLSYTFDYAGRYLIRATSLGGGDTGRYTILGVRSRSGGGGDPLPTRFFLRGSETGYLDSGDRAEPNGGSYFDCYTFGGINGQGVVITHESTDFDAYLKLYEGINCQGAELASDDDGAGSLNSRLEYDIPEDGVYSVRATSLGRDTGAYTITIELR</sequence>
<evidence type="ECO:0000313" key="2">
    <source>
        <dbReference type="EMBL" id="MFC0633223.1"/>
    </source>
</evidence>
<feature type="signal peptide" evidence="1">
    <location>
        <begin position="1"/>
        <end position="21"/>
    </location>
</feature>
<comment type="caution">
    <text evidence="2">The sequence shown here is derived from an EMBL/GenBank/DDBJ whole genome shotgun (WGS) entry which is preliminary data.</text>
</comment>
<dbReference type="Proteomes" id="UP001589906">
    <property type="component" value="Unassembled WGS sequence"/>
</dbReference>
<accession>A0ABV6R0S9</accession>
<evidence type="ECO:0008006" key="4">
    <source>
        <dbReference type="Google" id="ProtNLM"/>
    </source>
</evidence>
<proteinExistence type="predicted"/>
<keyword evidence="1" id="KW-0732">Signal</keyword>
<name>A0ABV6R0S9_9CAUL</name>
<organism evidence="2 3">
    <name type="scientific">Brevundimonas balnearis</name>
    <dbReference type="NCBI Taxonomy" id="1572858"/>
    <lineage>
        <taxon>Bacteria</taxon>
        <taxon>Pseudomonadati</taxon>
        <taxon>Pseudomonadota</taxon>
        <taxon>Alphaproteobacteria</taxon>
        <taxon>Caulobacterales</taxon>
        <taxon>Caulobacteraceae</taxon>
        <taxon>Brevundimonas</taxon>
    </lineage>
</organism>
<dbReference type="Gene3D" id="2.60.120.380">
    <property type="match status" value="2"/>
</dbReference>
<feature type="chain" id="PRO_5047302569" description="Bacterial pre-peptidase C-terminal domain family" evidence="1">
    <location>
        <begin position="22"/>
        <end position="257"/>
    </location>
</feature>
<gene>
    <name evidence="2" type="ORF">ACFFGE_04935</name>
</gene>
<evidence type="ECO:0000313" key="3">
    <source>
        <dbReference type="Proteomes" id="UP001589906"/>
    </source>
</evidence>
<dbReference type="EMBL" id="JBHLSW010000003">
    <property type="protein sequence ID" value="MFC0633223.1"/>
    <property type="molecule type" value="Genomic_DNA"/>
</dbReference>
<keyword evidence="3" id="KW-1185">Reference proteome</keyword>
<reference evidence="2 3" key="1">
    <citation type="submission" date="2024-09" db="EMBL/GenBank/DDBJ databases">
        <authorList>
            <person name="Sun Q."/>
            <person name="Mori K."/>
        </authorList>
    </citation>
    <scope>NUCLEOTIDE SEQUENCE [LARGE SCALE GENOMIC DNA]</scope>
    <source>
        <strain evidence="2 3">NCAIM B.02621</strain>
    </source>
</reference>
<evidence type="ECO:0000256" key="1">
    <source>
        <dbReference type="SAM" id="SignalP"/>
    </source>
</evidence>